<comment type="caution">
    <text evidence="1">The sequence shown here is derived from an EMBL/GenBank/DDBJ whole genome shotgun (WGS) entry which is preliminary data.</text>
</comment>
<gene>
    <name evidence="1" type="ORF">QCA50_005413</name>
</gene>
<dbReference type="EMBL" id="JASBNA010000005">
    <property type="protein sequence ID" value="KAK7692008.1"/>
    <property type="molecule type" value="Genomic_DNA"/>
</dbReference>
<dbReference type="Proteomes" id="UP001385951">
    <property type="component" value="Unassembled WGS sequence"/>
</dbReference>
<sequence>MHIVAGTSSHRLGWACPFECDTFPSGKEVMEHFQLEHPGRLHEIEHQHFDPSAQSTPEILRMFSCPHVVGQDDDFPQCTERFYLPSTLMKHREQVHGYNGIIYDSVHPWFDPASDSRLLGGTFNPALLENISPTQTFQCQHVYPATIRRSLGVGHEPQEEVVLVRCNFVTTNLRYHCLHRIYFHGYLPECEPRDSIHAWVRDKKYFGGNLCLDYVKWWRKTNWHLHNKYIESLSIYQDHDDIILDEDQMTAVNEDIGMTSRETDSRDMIAVLDAQERFSESIHLDEELLKSDPSLRDTYLLSPTQSDAWSTDSPTMSPLEQSTPLAHECSFCITGSQSRCIMVVETERY</sequence>
<accession>A0AAW0GET4</accession>
<organism evidence="1 2">
    <name type="scientific">Cerrena zonata</name>
    <dbReference type="NCBI Taxonomy" id="2478898"/>
    <lineage>
        <taxon>Eukaryota</taxon>
        <taxon>Fungi</taxon>
        <taxon>Dikarya</taxon>
        <taxon>Basidiomycota</taxon>
        <taxon>Agaricomycotina</taxon>
        <taxon>Agaricomycetes</taxon>
        <taxon>Polyporales</taxon>
        <taxon>Cerrenaceae</taxon>
        <taxon>Cerrena</taxon>
    </lineage>
</organism>
<keyword evidence="2" id="KW-1185">Reference proteome</keyword>
<evidence type="ECO:0008006" key="3">
    <source>
        <dbReference type="Google" id="ProtNLM"/>
    </source>
</evidence>
<name>A0AAW0GET4_9APHY</name>
<proteinExistence type="predicted"/>
<evidence type="ECO:0000313" key="2">
    <source>
        <dbReference type="Proteomes" id="UP001385951"/>
    </source>
</evidence>
<reference evidence="1 2" key="1">
    <citation type="submission" date="2022-09" db="EMBL/GenBank/DDBJ databases">
        <authorList>
            <person name="Palmer J.M."/>
        </authorList>
    </citation>
    <scope>NUCLEOTIDE SEQUENCE [LARGE SCALE GENOMIC DNA]</scope>
    <source>
        <strain evidence="1 2">DSM 7382</strain>
    </source>
</reference>
<evidence type="ECO:0000313" key="1">
    <source>
        <dbReference type="EMBL" id="KAK7692008.1"/>
    </source>
</evidence>
<protein>
    <recommendedName>
        <fullName evidence="3">C2H2-type domain-containing protein</fullName>
    </recommendedName>
</protein>
<dbReference type="AlphaFoldDB" id="A0AAW0GET4"/>